<keyword evidence="8" id="KW-0012">Acyltransferase</keyword>
<evidence type="ECO:0000256" key="7">
    <source>
        <dbReference type="ARBA" id="ARBA00023136"/>
    </source>
</evidence>
<protein>
    <recommendedName>
        <fullName evidence="11">Glycosyl-4,4'-diaponeurosporenoate acyltransferase</fullName>
    </recommendedName>
</protein>
<evidence type="ECO:0000256" key="12">
    <source>
        <dbReference type="ARBA" id="ARBA00025324"/>
    </source>
</evidence>
<evidence type="ECO:0000313" key="14">
    <source>
        <dbReference type="EMBL" id="SDI35966.1"/>
    </source>
</evidence>
<dbReference type="Pfam" id="PF18927">
    <property type="entry name" value="CrtO"/>
    <property type="match status" value="1"/>
</dbReference>
<keyword evidence="6 13" id="KW-1133">Transmembrane helix</keyword>
<comment type="similarity">
    <text evidence="10">Belongs to the acyltransferase CrtO family.</text>
</comment>
<evidence type="ECO:0000313" key="15">
    <source>
        <dbReference type="Proteomes" id="UP000199492"/>
    </source>
</evidence>
<keyword evidence="2" id="KW-1003">Cell membrane</keyword>
<keyword evidence="3" id="KW-0808">Transferase</keyword>
<comment type="subcellular location">
    <subcellularLocation>
        <location evidence="1">Cell membrane</location>
        <topology evidence="1">Single-pass membrane protein</topology>
    </subcellularLocation>
</comment>
<feature type="transmembrane region" description="Helical" evidence="13">
    <location>
        <begin position="115"/>
        <end position="135"/>
    </location>
</feature>
<dbReference type="UniPathway" id="UPA00029">
    <property type="reaction ID" value="UER00560"/>
</dbReference>
<dbReference type="AlphaFoldDB" id="A0A1G8JXM8"/>
<evidence type="ECO:0000256" key="9">
    <source>
        <dbReference type="ARBA" id="ARBA00023588"/>
    </source>
</evidence>
<gene>
    <name evidence="14" type="ORF">SAMN04489796_1103</name>
</gene>
<evidence type="ECO:0000256" key="11">
    <source>
        <dbReference type="ARBA" id="ARBA00023667"/>
    </source>
</evidence>
<sequence>MVLHFLNAIIITFVSWTIGLLLNNAIKTAKFYSKISNLNFIKNDGLSKILGLNSFGWIIKNSFFKVFNQNIKLKQRASREDLKQLRNEMVYAEIGHIIGFTFIIIIILIKLWSAQYMSALIMLVFNVIFNLYPALLQQHNKKRIDTILKQ</sequence>
<evidence type="ECO:0000256" key="13">
    <source>
        <dbReference type="SAM" id="Phobius"/>
    </source>
</evidence>
<reference evidence="15" key="1">
    <citation type="submission" date="2016-10" db="EMBL/GenBank/DDBJ databases">
        <authorList>
            <person name="Varghese N."/>
            <person name="Submissions S."/>
        </authorList>
    </citation>
    <scope>NUCLEOTIDE SEQUENCE [LARGE SCALE GENOMIC DNA]</scope>
    <source>
        <strain evidence="15">DSM 15363</strain>
    </source>
</reference>
<comment type="function">
    <text evidence="12">Catalyzes the acylation of glycosyl-4,4'-diaponeurosporenoate, i.e. the esterification of glucose at the C6'' position with the carboxyl group of the C(15) fatty acid 12-methyltetradecanoic acid, to yield staphyloxanthin. This is the last step in the biosynthesis of this orange pigment, present in most staphylococci strains.</text>
</comment>
<dbReference type="EMBL" id="FNCZ01000010">
    <property type="protein sequence ID" value="SDI35966.1"/>
    <property type="molecule type" value="Genomic_DNA"/>
</dbReference>
<name>A0A1G8JXM8_9FLAO</name>
<feature type="transmembrane region" description="Helical" evidence="13">
    <location>
        <begin position="89"/>
        <end position="109"/>
    </location>
</feature>
<organism evidence="14 15">
    <name type="scientific">Winogradskyella thalassocola</name>
    <dbReference type="NCBI Taxonomy" id="262004"/>
    <lineage>
        <taxon>Bacteria</taxon>
        <taxon>Pseudomonadati</taxon>
        <taxon>Bacteroidota</taxon>
        <taxon>Flavobacteriia</taxon>
        <taxon>Flavobacteriales</taxon>
        <taxon>Flavobacteriaceae</taxon>
        <taxon>Winogradskyella</taxon>
    </lineage>
</organism>
<evidence type="ECO:0000256" key="4">
    <source>
        <dbReference type="ARBA" id="ARBA00022692"/>
    </source>
</evidence>
<accession>A0A1G8JXM8</accession>
<evidence type="ECO:0000256" key="6">
    <source>
        <dbReference type="ARBA" id="ARBA00022989"/>
    </source>
</evidence>
<dbReference type="GO" id="GO:0005886">
    <property type="term" value="C:plasma membrane"/>
    <property type="evidence" value="ECO:0007669"/>
    <property type="project" value="UniProtKB-SubCell"/>
</dbReference>
<evidence type="ECO:0000256" key="5">
    <source>
        <dbReference type="ARBA" id="ARBA00022729"/>
    </source>
</evidence>
<evidence type="ECO:0000256" key="3">
    <source>
        <dbReference type="ARBA" id="ARBA00022679"/>
    </source>
</evidence>
<keyword evidence="5" id="KW-0732">Signal</keyword>
<proteinExistence type="inferred from homology"/>
<evidence type="ECO:0000256" key="8">
    <source>
        <dbReference type="ARBA" id="ARBA00023315"/>
    </source>
</evidence>
<feature type="transmembrane region" description="Helical" evidence="13">
    <location>
        <begin position="6"/>
        <end position="26"/>
    </location>
</feature>
<comment type="pathway">
    <text evidence="9">Carotenoid biosynthesis; staphyloxanthin biosynthesis; staphyloxanthin from farnesyl diphosphate: step 5/5.</text>
</comment>
<keyword evidence="15" id="KW-1185">Reference proteome</keyword>
<dbReference type="GO" id="GO:0016746">
    <property type="term" value="F:acyltransferase activity"/>
    <property type="evidence" value="ECO:0007669"/>
    <property type="project" value="UniProtKB-KW"/>
</dbReference>
<keyword evidence="7 13" id="KW-0472">Membrane</keyword>
<dbReference type="Proteomes" id="UP000199492">
    <property type="component" value="Unassembled WGS sequence"/>
</dbReference>
<dbReference type="STRING" id="262004.SAMN04489796_1103"/>
<evidence type="ECO:0000256" key="1">
    <source>
        <dbReference type="ARBA" id="ARBA00004162"/>
    </source>
</evidence>
<evidence type="ECO:0000256" key="2">
    <source>
        <dbReference type="ARBA" id="ARBA00022475"/>
    </source>
</evidence>
<keyword evidence="4 13" id="KW-0812">Transmembrane</keyword>
<dbReference type="InterPro" id="IPR044021">
    <property type="entry name" value="CrtO"/>
</dbReference>
<evidence type="ECO:0000256" key="10">
    <source>
        <dbReference type="ARBA" id="ARBA00023603"/>
    </source>
</evidence>